<dbReference type="Proteomes" id="UP000299102">
    <property type="component" value="Unassembled WGS sequence"/>
</dbReference>
<feature type="compositionally biased region" description="Basic and acidic residues" evidence="1">
    <location>
        <begin position="27"/>
        <end position="62"/>
    </location>
</feature>
<protein>
    <submittedName>
        <fullName evidence="2">Uncharacterized protein</fullName>
    </submittedName>
</protein>
<dbReference type="EMBL" id="BGZK01004860">
    <property type="protein sequence ID" value="GBP11278.1"/>
    <property type="molecule type" value="Genomic_DNA"/>
</dbReference>
<reference evidence="2 3" key="1">
    <citation type="journal article" date="2019" name="Commun. Biol.">
        <title>The bagworm genome reveals a unique fibroin gene that provides high tensile strength.</title>
        <authorList>
            <person name="Kono N."/>
            <person name="Nakamura H."/>
            <person name="Ohtoshi R."/>
            <person name="Tomita M."/>
            <person name="Numata K."/>
            <person name="Arakawa K."/>
        </authorList>
    </citation>
    <scope>NUCLEOTIDE SEQUENCE [LARGE SCALE GENOMIC DNA]</scope>
</reference>
<gene>
    <name evidence="2" type="ORF">EVAR_72333_1</name>
</gene>
<proteinExistence type="predicted"/>
<sequence>MRSSRIPQHPNYLRKDKRKKGEQKHRGKEESEEKEKDHHTPKVNKRKQDSKTKQNSIKKEEMQSSDEVAEASNKPGTVRSRKRRISDNKTDKQELQPENEQQSMPARRLTRLRSRAEEISSSSKFKDDNDSVSTQPAAKKPERKRKAEATTTLMPANAEPKRLRNVKSLAPSLTSIVISITNVDQQLVRFIAKL</sequence>
<feature type="region of interest" description="Disordered" evidence="1">
    <location>
        <begin position="1"/>
        <end position="159"/>
    </location>
</feature>
<evidence type="ECO:0000256" key="1">
    <source>
        <dbReference type="SAM" id="MobiDB-lite"/>
    </source>
</evidence>
<evidence type="ECO:0000313" key="3">
    <source>
        <dbReference type="Proteomes" id="UP000299102"/>
    </source>
</evidence>
<feature type="compositionally biased region" description="Basic and acidic residues" evidence="1">
    <location>
        <begin position="85"/>
        <end position="95"/>
    </location>
</feature>
<keyword evidence="3" id="KW-1185">Reference proteome</keyword>
<feature type="compositionally biased region" description="Basic and acidic residues" evidence="1">
    <location>
        <begin position="114"/>
        <end position="129"/>
    </location>
</feature>
<accession>A0A4C1TCU9</accession>
<comment type="caution">
    <text evidence="2">The sequence shown here is derived from an EMBL/GenBank/DDBJ whole genome shotgun (WGS) entry which is preliminary data.</text>
</comment>
<dbReference type="AlphaFoldDB" id="A0A4C1TCU9"/>
<feature type="compositionally biased region" description="Basic residues" evidence="1">
    <location>
        <begin position="15"/>
        <end position="26"/>
    </location>
</feature>
<organism evidence="2 3">
    <name type="scientific">Eumeta variegata</name>
    <name type="common">Bagworm moth</name>
    <name type="synonym">Eumeta japonica</name>
    <dbReference type="NCBI Taxonomy" id="151549"/>
    <lineage>
        <taxon>Eukaryota</taxon>
        <taxon>Metazoa</taxon>
        <taxon>Ecdysozoa</taxon>
        <taxon>Arthropoda</taxon>
        <taxon>Hexapoda</taxon>
        <taxon>Insecta</taxon>
        <taxon>Pterygota</taxon>
        <taxon>Neoptera</taxon>
        <taxon>Endopterygota</taxon>
        <taxon>Lepidoptera</taxon>
        <taxon>Glossata</taxon>
        <taxon>Ditrysia</taxon>
        <taxon>Tineoidea</taxon>
        <taxon>Psychidae</taxon>
        <taxon>Oiketicinae</taxon>
        <taxon>Eumeta</taxon>
    </lineage>
</organism>
<name>A0A4C1TCU9_EUMVA</name>
<evidence type="ECO:0000313" key="2">
    <source>
        <dbReference type="EMBL" id="GBP11278.1"/>
    </source>
</evidence>